<sequence>LVHESLIWRQLWHPNVVPFLGVCYIHNRLNLISPWIENGNFREFLNKNPDTNRFSLILDVALGLQYLHEQNVIHGNSKGMQSNILITASHRACISNFGLSLIVNETVTMCRISGVSHCRFWYILPTKWFRYFLHLSDTNAITQILTGEVPINSFPDMALMFEFREGKHPPRPTECSGTKVLDNLWQLMEDCWNVNAELRPTAPQIVERL</sequence>
<keyword evidence="3" id="KW-1185">Reference proteome</keyword>
<dbReference type="Pfam" id="PF07714">
    <property type="entry name" value="PK_Tyr_Ser-Thr"/>
    <property type="match status" value="1"/>
</dbReference>
<feature type="non-terminal residue" evidence="2">
    <location>
        <position position="1"/>
    </location>
</feature>
<keyword evidence="2" id="KW-0808">Transferase</keyword>
<accession>A0AAD7NMM6</accession>
<name>A0AAD7NMM6_9AGAR</name>
<dbReference type="Proteomes" id="UP001215598">
    <property type="component" value="Unassembled WGS sequence"/>
</dbReference>
<dbReference type="InterPro" id="IPR001245">
    <property type="entry name" value="Ser-Thr/Tyr_kinase_cat_dom"/>
</dbReference>
<feature type="non-terminal residue" evidence="2">
    <location>
        <position position="209"/>
    </location>
</feature>
<dbReference type="InterPro" id="IPR011009">
    <property type="entry name" value="Kinase-like_dom_sf"/>
</dbReference>
<dbReference type="InterPro" id="IPR051681">
    <property type="entry name" value="Ser/Thr_Kinases-Pseudokinases"/>
</dbReference>
<evidence type="ECO:0000313" key="2">
    <source>
        <dbReference type="EMBL" id="KAJ7768193.1"/>
    </source>
</evidence>
<dbReference type="SUPFAM" id="SSF56112">
    <property type="entry name" value="Protein kinase-like (PK-like)"/>
    <property type="match status" value="1"/>
</dbReference>
<gene>
    <name evidence="2" type="ORF">B0H16DRAFT_1226111</name>
</gene>
<dbReference type="EMBL" id="JARKIB010000020">
    <property type="protein sequence ID" value="KAJ7768193.1"/>
    <property type="molecule type" value="Genomic_DNA"/>
</dbReference>
<protein>
    <submittedName>
        <fullName evidence="2">Kinase-like domain-containing protein</fullName>
    </submittedName>
</protein>
<dbReference type="Gene3D" id="1.10.510.10">
    <property type="entry name" value="Transferase(Phosphotransferase) domain 1"/>
    <property type="match status" value="1"/>
</dbReference>
<evidence type="ECO:0000259" key="1">
    <source>
        <dbReference type="PROSITE" id="PS50011"/>
    </source>
</evidence>
<dbReference type="AlphaFoldDB" id="A0AAD7NMM6"/>
<organism evidence="2 3">
    <name type="scientific">Mycena metata</name>
    <dbReference type="NCBI Taxonomy" id="1033252"/>
    <lineage>
        <taxon>Eukaryota</taxon>
        <taxon>Fungi</taxon>
        <taxon>Dikarya</taxon>
        <taxon>Basidiomycota</taxon>
        <taxon>Agaricomycotina</taxon>
        <taxon>Agaricomycetes</taxon>
        <taxon>Agaricomycetidae</taxon>
        <taxon>Agaricales</taxon>
        <taxon>Marasmiineae</taxon>
        <taxon>Mycenaceae</taxon>
        <taxon>Mycena</taxon>
    </lineage>
</organism>
<evidence type="ECO:0000313" key="3">
    <source>
        <dbReference type="Proteomes" id="UP001215598"/>
    </source>
</evidence>
<keyword evidence="2" id="KW-0418">Kinase</keyword>
<feature type="domain" description="Protein kinase" evidence="1">
    <location>
        <begin position="1"/>
        <end position="209"/>
    </location>
</feature>
<dbReference type="PROSITE" id="PS50011">
    <property type="entry name" value="PROTEIN_KINASE_DOM"/>
    <property type="match status" value="1"/>
</dbReference>
<reference evidence="2" key="1">
    <citation type="submission" date="2023-03" db="EMBL/GenBank/DDBJ databases">
        <title>Massive genome expansion in bonnet fungi (Mycena s.s.) driven by repeated elements and novel gene families across ecological guilds.</title>
        <authorList>
            <consortium name="Lawrence Berkeley National Laboratory"/>
            <person name="Harder C.B."/>
            <person name="Miyauchi S."/>
            <person name="Viragh M."/>
            <person name="Kuo A."/>
            <person name="Thoen E."/>
            <person name="Andreopoulos B."/>
            <person name="Lu D."/>
            <person name="Skrede I."/>
            <person name="Drula E."/>
            <person name="Henrissat B."/>
            <person name="Morin E."/>
            <person name="Kohler A."/>
            <person name="Barry K."/>
            <person name="LaButti K."/>
            <person name="Morin E."/>
            <person name="Salamov A."/>
            <person name="Lipzen A."/>
            <person name="Mereny Z."/>
            <person name="Hegedus B."/>
            <person name="Baldrian P."/>
            <person name="Stursova M."/>
            <person name="Weitz H."/>
            <person name="Taylor A."/>
            <person name="Grigoriev I.V."/>
            <person name="Nagy L.G."/>
            <person name="Martin F."/>
            <person name="Kauserud H."/>
        </authorList>
    </citation>
    <scope>NUCLEOTIDE SEQUENCE</scope>
    <source>
        <strain evidence="2">CBHHK182m</strain>
    </source>
</reference>
<comment type="caution">
    <text evidence="2">The sequence shown here is derived from an EMBL/GenBank/DDBJ whole genome shotgun (WGS) entry which is preliminary data.</text>
</comment>
<proteinExistence type="predicted"/>
<dbReference type="GO" id="GO:0004674">
    <property type="term" value="F:protein serine/threonine kinase activity"/>
    <property type="evidence" value="ECO:0007669"/>
    <property type="project" value="TreeGrafter"/>
</dbReference>
<dbReference type="InterPro" id="IPR000719">
    <property type="entry name" value="Prot_kinase_dom"/>
</dbReference>
<dbReference type="PANTHER" id="PTHR44329">
    <property type="entry name" value="SERINE/THREONINE-PROTEIN KINASE TNNI3K-RELATED"/>
    <property type="match status" value="1"/>
</dbReference>
<dbReference type="GO" id="GO:0005524">
    <property type="term" value="F:ATP binding"/>
    <property type="evidence" value="ECO:0007669"/>
    <property type="project" value="InterPro"/>
</dbReference>